<organism evidence="3 4">
    <name type="scientific">Virgisporangium aliadipatigenens</name>
    <dbReference type="NCBI Taxonomy" id="741659"/>
    <lineage>
        <taxon>Bacteria</taxon>
        <taxon>Bacillati</taxon>
        <taxon>Actinomycetota</taxon>
        <taxon>Actinomycetes</taxon>
        <taxon>Micromonosporales</taxon>
        <taxon>Micromonosporaceae</taxon>
        <taxon>Virgisporangium</taxon>
    </lineage>
</organism>
<dbReference type="InterPro" id="IPR013517">
    <property type="entry name" value="FG-GAP"/>
</dbReference>
<reference evidence="3" key="1">
    <citation type="submission" date="2021-01" db="EMBL/GenBank/DDBJ databases">
        <title>Whole genome shotgun sequence of Virgisporangium aliadipatigenens NBRC 105644.</title>
        <authorList>
            <person name="Komaki H."/>
            <person name="Tamura T."/>
        </authorList>
    </citation>
    <scope>NUCLEOTIDE SEQUENCE</scope>
    <source>
        <strain evidence="3">NBRC 105644</strain>
    </source>
</reference>
<keyword evidence="4" id="KW-1185">Reference proteome</keyword>
<dbReference type="Pfam" id="PF13517">
    <property type="entry name" value="FG-GAP_3"/>
    <property type="match status" value="2"/>
</dbReference>
<feature type="chain" id="PRO_5035316207" description="VCBS repeat-containing protein" evidence="2">
    <location>
        <begin position="19"/>
        <end position="297"/>
    </location>
</feature>
<dbReference type="AlphaFoldDB" id="A0A8J3YKP1"/>
<dbReference type="Proteomes" id="UP000619260">
    <property type="component" value="Unassembled WGS sequence"/>
</dbReference>
<protein>
    <recommendedName>
        <fullName evidence="5">VCBS repeat-containing protein</fullName>
    </recommendedName>
</protein>
<dbReference type="PANTHER" id="PTHR44103:SF1">
    <property type="entry name" value="PROPROTEIN CONVERTASE P"/>
    <property type="match status" value="1"/>
</dbReference>
<dbReference type="InterPro" id="IPR028994">
    <property type="entry name" value="Integrin_alpha_N"/>
</dbReference>
<gene>
    <name evidence="3" type="ORF">Val02_30730</name>
</gene>
<dbReference type="EMBL" id="BOPF01000009">
    <property type="protein sequence ID" value="GIJ46187.1"/>
    <property type="molecule type" value="Genomic_DNA"/>
</dbReference>
<sequence>MALLAAGLTATVAAPAQAALSDKRNDYNRDGISDLVAINDEDYCLYRWYGNGSGGLGGGVRVGCGWQDHWTSLSAVGDLNRDGNGDLVAIGVGSNGYCLFRWFGNGAGGFGLKTQLGCGWEPFTYRDLVGFDHGAIYAAGDLNNDGNGDLVGVNKNDNDALWLWYGNGGGGFNNGVRVGEGWGPYKMTLTGAGDLNSDGNADLVAIGESSRQLSIWFGFGNGAFSSRIGIGTGWDAYHNPRSISGMGDFTGDGNGDLVGANKQTTGWVLYSWAGNGSGGFGTGMAMGPGWFRYHLAV</sequence>
<evidence type="ECO:0000313" key="4">
    <source>
        <dbReference type="Proteomes" id="UP000619260"/>
    </source>
</evidence>
<accession>A0A8J3YKP1</accession>
<evidence type="ECO:0000256" key="2">
    <source>
        <dbReference type="SAM" id="SignalP"/>
    </source>
</evidence>
<evidence type="ECO:0008006" key="5">
    <source>
        <dbReference type="Google" id="ProtNLM"/>
    </source>
</evidence>
<comment type="caution">
    <text evidence="3">The sequence shown here is derived from an EMBL/GenBank/DDBJ whole genome shotgun (WGS) entry which is preliminary data.</text>
</comment>
<name>A0A8J3YKP1_9ACTN</name>
<feature type="signal peptide" evidence="2">
    <location>
        <begin position="1"/>
        <end position="18"/>
    </location>
</feature>
<evidence type="ECO:0000313" key="3">
    <source>
        <dbReference type="EMBL" id="GIJ46187.1"/>
    </source>
</evidence>
<dbReference type="SUPFAM" id="SSF69318">
    <property type="entry name" value="Integrin alpha N-terminal domain"/>
    <property type="match status" value="1"/>
</dbReference>
<dbReference type="Gene3D" id="2.130.10.130">
    <property type="entry name" value="Integrin alpha, N-terminal"/>
    <property type="match status" value="1"/>
</dbReference>
<proteinExistence type="predicted"/>
<dbReference type="PANTHER" id="PTHR44103">
    <property type="entry name" value="PROPROTEIN CONVERTASE P"/>
    <property type="match status" value="1"/>
</dbReference>
<dbReference type="RefSeq" id="WP_203899711.1">
    <property type="nucleotide sequence ID" value="NZ_BOPF01000009.1"/>
</dbReference>
<keyword evidence="1 2" id="KW-0732">Signal</keyword>
<evidence type="ECO:0000256" key="1">
    <source>
        <dbReference type="ARBA" id="ARBA00022729"/>
    </source>
</evidence>